<name>A0A0C9YN98_9AGAM</name>
<accession>A0A0C9YN98</accession>
<evidence type="ECO:0000313" key="2">
    <source>
        <dbReference type="EMBL" id="KIK26460.1"/>
    </source>
</evidence>
<reference evidence="3" key="2">
    <citation type="submission" date="2015-01" db="EMBL/GenBank/DDBJ databases">
        <title>Evolutionary Origins and Diversification of the Mycorrhizal Mutualists.</title>
        <authorList>
            <consortium name="DOE Joint Genome Institute"/>
            <consortium name="Mycorrhizal Genomics Consortium"/>
            <person name="Kohler A."/>
            <person name="Kuo A."/>
            <person name="Nagy L.G."/>
            <person name="Floudas D."/>
            <person name="Copeland A."/>
            <person name="Barry K.W."/>
            <person name="Cichocki N."/>
            <person name="Veneault-Fourrey C."/>
            <person name="LaButti K."/>
            <person name="Lindquist E.A."/>
            <person name="Lipzen A."/>
            <person name="Lundell T."/>
            <person name="Morin E."/>
            <person name="Murat C."/>
            <person name="Riley R."/>
            <person name="Ohm R."/>
            <person name="Sun H."/>
            <person name="Tunlid A."/>
            <person name="Henrissat B."/>
            <person name="Grigoriev I.V."/>
            <person name="Hibbett D.S."/>
            <person name="Martin F."/>
        </authorList>
    </citation>
    <scope>NUCLEOTIDE SEQUENCE [LARGE SCALE GENOMIC DNA]</scope>
    <source>
        <strain evidence="3">441</strain>
    </source>
</reference>
<proteinExistence type="predicted"/>
<organism evidence="2 3">
    <name type="scientific">Pisolithus microcarpus 441</name>
    <dbReference type="NCBI Taxonomy" id="765257"/>
    <lineage>
        <taxon>Eukaryota</taxon>
        <taxon>Fungi</taxon>
        <taxon>Dikarya</taxon>
        <taxon>Basidiomycota</taxon>
        <taxon>Agaricomycotina</taxon>
        <taxon>Agaricomycetes</taxon>
        <taxon>Agaricomycetidae</taxon>
        <taxon>Boletales</taxon>
        <taxon>Sclerodermatineae</taxon>
        <taxon>Pisolithaceae</taxon>
        <taxon>Pisolithus</taxon>
    </lineage>
</organism>
<protein>
    <submittedName>
        <fullName evidence="2">Uncharacterized protein</fullName>
    </submittedName>
</protein>
<keyword evidence="3" id="KW-1185">Reference proteome</keyword>
<dbReference type="AlphaFoldDB" id="A0A0C9YN98"/>
<reference evidence="2 3" key="1">
    <citation type="submission" date="2014-04" db="EMBL/GenBank/DDBJ databases">
        <authorList>
            <consortium name="DOE Joint Genome Institute"/>
            <person name="Kuo A."/>
            <person name="Kohler A."/>
            <person name="Costa M.D."/>
            <person name="Nagy L.G."/>
            <person name="Floudas D."/>
            <person name="Copeland A."/>
            <person name="Barry K.W."/>
            <person name="Cichocki N."/>
            <person name="Veneault-Fourrey C."/>
            <person name="LaButti K."/>
            <person name="Lindquist E.A."/>
            <person name="Lipzen A."/>
            <person name="Lundell T."/>
            <person name="Morin E."/>
            <person name="Murat C."/>
            <person name="Sun H."/>
            <person name="Tunlid A."/>
            <person name="Henrissat B."/>
            <person name="Grigoriev I.V."/>
            <person name="Hibbett D.S."/>
            <person name="Martin F."/>
            <person name="Nordberg H.P."/>
            <person name="Cantor M.N."/>
            <person name="Hua S.X."/>
        </authorList>
    </citation>
    <scope>NUCLEOTIDE SEQUENCE [LARGE SCALE GENOMIC DNA]</scope>
    <source>
        <strain evidence="2 3">441</strain>
    </source>
</reference>
<dbReference type="Proteomes" id="UP000054018">
    <property type="component" value="Unassembled WGS sequence"/>
</dbReference>
<evidence type="ECO:0000256" key="1">
    <source>
        <dbReference type="SAM" id="MobiDB-lite"/>
    </source>
</evidence>
<gene>
    <name evidence="2" type="ORF">PISMIDRAFT_675817</name>
</gene>
<feature type="region of interest" description="Disordered" evidence="1">
    <location>
        <begin position="30"/>
        <end position="53"/>
    </location>
</feature>
<sequence length="53" mass="6289">MYHRLEYTSYYQCNSEIRCRTRIDCTSIVDEGSSPEETETKTLVIPHRRVHSP</sequence>
<evidence type="ECO:0000313" key="3">
    <source>
        <dbReference type="Proteomes" id="UP000054018"/>
    </source>
</evidence>
<dbReference type="HOGENOM" id="CLU_3069572_0_0_1"/>
<dbReference type="EMBL" id="KN833701">
    <property type="protein sequence ID" value="KIK26460.1"/>
    <property type="molecule type" value="Genomic_DNA"/>
</dbReference>